<feature type="compositionally biased region" description="Low complexity" evidence="1">
    <location>
        <begin position="47"/>
        <end position="63"/>
    </location>
</feature>
<feature type="region of interest" description="Disordered" evidence="1">
    <location>
        <begin position="1"/>
        <end position="109"/>
    </location>
</feature>
<proteinExistence type="predicted"/>
<dbReference type="AlphaFoldDB" id="A0A4S4K5S6"/>
<evidence type="ECO:0000313" key="3">
    <source>
        <dbReference type="Proteomes" id="UP000308199"/>
    </source>
</evidence>
<comment type="caution">
    <text evidence="2">The sequence shown here is derived from an EMBL/GenBank/DDBJ whole genome shotgun (WGS) entry which is preliminary data.</text>
</comment>
<dbReference type="EMBL" id="SGPK01001403">
    <property type="protein sequence ID" value="THG93095.1"/>
    <property type="molecule type" value="Genomic_DNA"/>
</dbReference>
<protein>
    <submittedName>
        <fullName evidence="2">Uncharacterized protein</fullName>
    </submittedName>
</protein>
<organism evidence="2 3">
    <name type="scientific">Phellinidium pouzarii</name>
    <dbReference type="NCBI Taxonomy" id="167371"/>
    <lineage>
        <taxon>Eukaryota</taxon>
        <taxon>Fungi</taxon>
        <taxon>Dikarya</taxon>
        <taxon>Basidiomycota</taxon>
        <taxon>Agaricomycotina</taxon>
        <taxon>Agaricomycetes</taxon>
        <taxon>Hymenochaetales</taxon>
        <taxon>Hymenochaetaceae</taxon>
        <taxon>Phellinidium</taxon>
    </lineage>
</organism>
<reference evidence="2 3" key="1">
    <citation type="submission" date="2019-02" db="EMBL/GenBank/DDBJ databases">
        <title>Genome sequencing of the rare red list fungi Phellinidium pouzarii.</title>
        <authorList>
            <person name="Buettner E."/>
            <person name="Kellner H."/>
        </authorList>
    </citation>
    <scope>NUCLEOTIDE SEQUENCE [LARGE SCALE GENOMIC DNA]</scope>
    <source>
        <strain evidence="2 3">DSM 108285</strain>
    </source>
</reference>
<feature type="compositionally biased region" description="Polar residues" evidence="1">
    <location>
        <begin position="64"/>
        <end position="74"/>
    </location>
</feature>
<sequence length="154" mass="15897">GRRVQAVSEQRPARVTRSAVRRPGAGTAAGPSSPTKGAGGPSPNKIPRLAQASPSPPARSTTSMGTRTRLQAPTPSRLPTLVVNNRRANAAAGADAKAGEKGKEGKAADAWMKTNTAAVVVPGTKSERPGLRSVRRRRSSFSSADVVARVPCIL</sequence>
<keyword evidence="3" id="KW-1185">Reference proteome</keyword>
<name>A0A4S4K5S6_9AGAM</name>
<dbReference type="Proteomes" id="UP000308199">
    <property type="component" value="Unassembled WGS sequence"/>
</dbReference>
<feature type="non-terminal residue" evidence="2">
    <location>
        <position position="1"/>
    </location>
</feature>
<gene>
    <name evidence="2" type="ORF">EW145_g8475</name>
</gene>
<accession>A0A4S4K5S6</accession>
<evidence type="ECO:0000313" key="2">
    <source>
        <dbReference type="EMBL" id="THG93095.1"/>
    </source>
</evidence>
<feature type="compositionally biased region" description="Basic and acidic residues" evidence="1">
    <location>
        <begin position="97"/>
        <end position="107"/>
    </location>
</feature>
<evidence type="ECO:0000256" key="1">
    <source>
        <dbReference type="SAM" id="MobiDB-lite"/>
    </source>
</evidence>